<feature type="transmembrane region" description="Helical" evidence="1">
    <location>
        <begin position="75"/>
        <end position="96"/>
    </location>
</feature>
<feature type="transmembrane region" description="Helical" evidence="1">
    <location>
        <begin position="49"/>
        <end position="68"/>
    </location>
</feature>
<reference evidence="2 3" key="1">
    <citation type="journal article" date="2016" name="Nat. Commun.">
        <title>Thousands of microbial genomes shed light on interconnected biogeochemical processes in an aquifer system.</title>
        <authorList>
            <person name="Anantharaman K."/>
            <person name="Brown C.T."/>
            <person name="Hug L.A."/>
            <person name="Sharon I."/>
            <person name="Castelle C.J."/>
            <person name="Probst A.J."/>
            <person name="Thomas B.C."/>
            <person name="Singh A."/>
            <person name="Wilkins M.J."/>
            <person name="Karaoz U."/>
            <person name="Brodie E.L."/>
            <person name="Williams K.H."/>
            <person name="Hubbard S.S."/>
            <person name="Banfield J.F."/>
        </authorList>
    </citation>
    <scope>NUCLEOTIDE SEQUENCE [LARGE SCALE GENOMIC DNA]</scope>
</reference>
<comment type="caution">
    <text evidence="2">The sequence shown here is derived from an EMBL/GenBank/DDBJ whole genome shotgun (WGS) entry which is preliminary data.</text>
</comment>
<evidence type="ECO:0000313" key="3">
    <source>
        <dbReference type="Proteomes" id="UP000177652"/>
    </source>
</evidence>
<name>A0A1F6DWR5_9BACT</name>
<dbReference type="Proteomes" id="UP000177652">
    <property type="component" value="Unassembled WGS sequence"/>
</dbReference>
<dbReference type="EMBL" id="MFLK01000029">
    <property type="protein sequence ID" value="OGG65875.1"/>
    <property type="molecule type" value="Genomic_DNA"/>
</dbReference>
<keyword evidence="1" id="KW-0472">Membrane</keyword>
<evidence type="ECO:0000256" key="1">
    <source>
        <dbReference type="SAM" id="Phobius"/>
    </source>
</evidence>
<dbReference type="STRING" id="1798497.A3D71_00705"/>
<proteinExistence type="predicted"/>
<evidence type="ECO:0000313" key="2">
    <source>
        <dbReference type="EMBL" id="OGG65875.1"/>
    </source>
</evidence>
<organism evidence="2 3">
    <name type="scientific">Candidatus Kaiserbacteria bacterium RIFCSPHIGHO2_02_FULL_55_20</name>
    <dbReference type="NCBI Taxonomy" id="1798497"/>
    <lineage>
        <taxon>Bacteria</taxon>
        <taxon>Candidatus Kaiseribacteriota</taxon>
    </lineage>
</organism>
<accession>A0A1F6DWR5</accession>
<dbReference type="AlphaFoldDB" id="A0A1F6DWR5"/>
<protein>
    <submittedName>
        <fullName evidence="2">Uncharacterized protein</fullName>
    </submittedName>
</protein>
<feature type="transmembrane region" description="Helical" evidence="1">
    <location>
        <begin position="9"/>
        <end position="29"/>
    </location>
</feature>
<keyword evidence="1" id="KW-1133">Transmembrane helix</keyword>
<keyword evidence="1" id="KW-0812">Transmembrane</keyword>
<gene>
    <name evidence="2" type="ORF">A3D71_00705</name>
</gene>
<sequence>MTLLLKRPAAWIPIALSLGMLAFILIYIATYGISPPTPDADEGTPAHLFQLWLVLEALMIVFFAIKWLSRNLKEALKVLALQIAAVLPPVATVLFLEH</sequence>